<dbReference type="InterPro" id="IPR019734">
    <property type="entry name" value="TPR_rpt"/>
</dbReference>
<evidence type="ECO:0000256" key="1">
    <source>
        <dbReference type="ARBA" id="ARBA00022737"/>
    </source>
</evidence>
<sequence length="234" mass="27166">MNAEEYARQGYELLKQEKYEQALHYFQLALAQESTHHESIYGLARTQFKLENFEESIQAFDRLINLIPNNATYYSERGVALHWVKSNDLALADFDKAVDLEPENPYRYSSRAYIKDRLNDSQGAIDDYTKAIELDPEDAIAYNNRGMIEEKLGHLERARNSYQQADALDQSKNGKPRSTPVTERNQEVPASKQTIASPKPTKQSGYWQEIRSVFTSRQQFRDFLQFLGNPFRKP</sequence>
<dbReference type="Gene3D" id="1.25.40.10">
    <property type="entry name" value="Tetratricopeptide repeat domain"/>
    <property type="match status" value="2"/>
</dbReference>
<feature type="compositionally biased region" description="Polar residues" evidence="4">
    <location>
        <begin position="191"/>
        <end position="206"/>
    </location>
</feature>
<dbReference type="EMBL" id="CP120682">
    <property type="protein sequence ID" value="WKN36046.1"/>
    <property type="molecule type" value="Genomic_DNA"/>
</dbReference>
<keyword evidence="2 3" id="KW-0802">TPR repeat</keyword>
<feature type="repeat" description="TPR" evidence="3">
    <location>
        <begin position="71"/>
        <end position="104"/>
    </location>
</feature>
<keyword evidence="1" id="KW-0677">Repeat</keyword>
<organism evidence="5">
    <name type="scientific">Roseihalotalea indica</name>
    <dbReference type="NCBI Taxonomy" id="2867963"/>
    <lineage>
        <taxon>Bacteria</taxon>
        <taxon>Pseudomonadati</taxon>
        <taxon>Bacteroidota</taxon>
        <taxon>Cytophagia</taxon>
        <taxon>Cytophagales</taxon>
        <taxon>Catalimonadaceae</taxon>
        <taxon>Roseihalotalea</taxon>
    </lineage>
</organism>
<proteinExistence type="predicted"/>
<reference evidence="5" key="1">
    <citation type="journal article" date="2023" name="Comput. Struct. Biotechnol. J.">
        <title>Discovery of a novel marine Bacteroidetes with a rich repertoire of carbohydrate-active enzymes.</title>
        <authorList>
            <person name="Chen B."/>
            <person name="Liu G."/>
            <person name="Chen Q."/>
            <person name="Wang H."/>
            <person name="Liu L."/>
            <person name="Tang K."/>
        </authorList>
    </citation>
    <scope>NUCLEOTIDE SEQUENCE</scope>
    <source>
        <strain evidence="5">TK19036</strain>
    </source>
</reference>
<evidence type="ECO:0000256" key="3">
    <source>
        <dbReference type="PROSITE-ProRule" id="PRU00339"/>
    </source>
</evidence>
<gene>
    <name evidence="5" type="ORF">K4G66_27140</name>
</gene>
<evidence type="ECO:0000256" key="4">
    <source>
        <dbReference type="SAM" id="MobiDB-lite"/>
    </source>
</evidence>
<feature type="region of interest" description="Disordered" evidence="4">
    <location>
        <begin position="164"/>
        <end position="206"/>
    </location>
</feature>
<feature type="repeat" description="TPR" evidence="3">
    <location>
        <begin position="139"/>
        <end position="172"/>
    </location>
</feature>
<evidence type="ECO:0000313" key="5">
    <source>
        <dbReference type="EMBL" id="WKN36046.1"/>
    </source>
</evidence>
<dbReference type="PANTHER" id="PTHR44858:SF1">
    <property type="entry name" value="UDP-N-ACETYLGLUCOSAMINE--PEPTIDE N-ACETYLGLUCOSAMINYLTRANSFERASE SPINDLY-RELATED"/>
    <property type="match status" value="1"/>
</dbReference>
<feature type="repeat" description="TPR" evidence="3">
    <location>
        <begin position="105"/>
        <end position="138"/>
    </location>
</feature>
<dbReference type="Pfam" id="PF13431">
    <property type="entry name" value="TPR_17"/>
    <property type="match status" value="1"/>
</dbReference>
<reference evidence="5" key="2">
    <citation type="journal article" date="2024" name="Antonie Van Leeuwenhoek">
        <title>Roseihalotalea indica gen. nov., sp. nov., a halophilic Bacteroidetes from mesopelagic Southwest Indian Ocean with higher carbohydrate metabolic potential.</title>
        <authorList>
            <person name="Chen B."/>
            <person name="Zhang M."/>
            <person name="Lin D."/>
            <person name="Ye J."/>
            <person name="Tang K."/>
        </authorList>
    </citation>
    <scope>NUCLEOTIDE SEQUENCE</scope>
    <source>
        <strain evidence="5">TK19036</strain>
    </source>
</reference>
<dbReference type="PANTHER" id="PTHR44858">
    <property type="entry name" value="TETRATRICOPEPTIDE REPEAT PROTEIN 6"/>
    <property type="match status" value="1"/>
</dbReference>
<dbReference type="Pfam" id="PF14559">
    <property type="entry name" value="TPR_19"/>
    <property type="match status" value="1"/>
</dbReference>
<dbReference type="SUPFAM" id="SSF48452">
    <property type="entry name" value="TPR-like"/>
    <property type="match status" value="1"/>
</dbReference>
<dbReference type="InterPro" id="IPR050498">
    <property type="entry name" value="Ycf3"/>
</dbReference>
<dbReference type="AlphaFoldDB" id="A0AA49GPN0"/>
<dbReference type="SMART" id="SM00028">
    <property type="entry name" value="TPR"/>
    <property type="match status" value="5"/>
</dbReference>
<protein>
    <submittedName>
        <fullName evidence="5">Tetratricopeptide repeat protein</fullName>
    </submittedName>
</protein>
<name>A0AA49GPN0_9BACT</name>
<dbReference type="PROSITE" id="PS50005">
    <property type="entry name" value="TPR"/>
    <property type="match status" value="5"/>
</dbReference>
<feature type="repeat" description="TPR" evidence="3">
    <location>
        <begin position="37"/>
        <end position="70"/>
    </location>
</feature>
<dbReference type="InterPro" id="IPR011990">
    <property type="entry name" value="TPR-like_helical_dom_sf"/>
</dbReference>
<feature type="repeat" description="TPR" evidence="3">
    <location>
        <begin position="3"/>
        <end position="36"/>
    </location>
</feature>
<accession>A0AA49GPN0</accession>
<evidence type="ECO:0000256" key="2">
    <source>
        <dbReference type="ARBA" id="ARBA00022803"/>
    </source>
</evidence>